<evidence type="ECO:0000256" key="2">
    <source>
        <dbReference type="SAM" id="Phobius"/>
    </source>
</evidence>
<dbReference type="InterPro" id="IPR036869">
    <property type="entry name" value="J_dom_sf"/>
</dbReference>
<dbReference type="InterPro" id="IPR011990">
    <property type="entry name" value="TPR-like_helical_dom_sf"/>
</dbReference>
<dbReference type="Gene3D" id="1.25.40.10">
    <property type="entry name" value="Tetratricopeptide repeat domain"/>
    <property type="match status" value="1"/>
</dbReference>
<dbReference type="SUPFAM" id="SSF46565">
    <property type="entry name" value="Chaperone J-domain"/>
    <property type="match status" value="1"/>
</dbReference>
<feature type="domain" description="J" evidence="3">
    <location>
        <begin position="647"/>
        <end position="709"/>
    </location>
</feature>
<feature type="region of interest" description="Disordered" evidence="1">
    <location>
        <begin position="593"/>
        <end position="643"/>
    </location>
</feature>
<dbReference type="InterPro" id="IPR052758">
    <property type="entry name" value="SRC_co-chaperone"/>
</dbReference>
<dbReference type="InterPro" id="IPR001623">
    <property type="entry name" value="DnaJ_domain"/>
</dbReference>
<keyword evidence="2" id="KW-1133">Transmembrane helix</keyword>
<gene>
    <name evidence="4" type="ORF">ECC02_007590</name>
</gene>
<feature type="transmembrane region" description="Helical" evidence="2">
    <location>
        <begin position="65"/>
        <end position="89"/>
    </location>
</feature>
<proteinExistence type="predicted"/>
<dbReference type="Pfam" id="PF00226">
    <property type="entry name" value="DnaJ"/>
    <property type="match status" value="1"/>
</dbReference>
<accession>A0A7J6XYF3</accession>
<name>A0A7J6XYF3_TRYCR</name>
<dbReference type="PANTHER" id="PTHR44200:SF3">
    <property type="entry name" value="PROTEIN DNAJ, PUTATIVE-RELATED"/>
    <property type="match status" value="1"/>
</dbReference>
<dbReference type="EMBL" id="JABDHM010000070">
    <property type="protein sequence ID" value="KAF5219447.1"/>
    <property type="molecule type" value="Genomic_DNA"/>
</dbReference>
<evidence type="ECO:0000259" key="3">
    <source>
        <dbReference type="PROSITE" id="PS50076"/>
    </source>
</evidence>
<dbReference type="VEuPathDB" id="TriTrypDB:ECC02_007590"/>
<dbReference type="PROSITE" id="PS50076">
    <property type="entry name" value="DNAJ_2"/>
    <property type="match status" value="1"/>
</dbReference>
<dbReference type="Proteomes" id="UP000583944">
    <property type="component" value="Unassembled WGS sequence"/>
</dbReference>
<evidence type="ECO:0000256" key="1">
    <source>
        <dbReference type="SAM" id="MobiDB-lite"/>
    </source>
</evidence>
<dbReference type="PANTHER" id="PTHR44200">
    <property type="entry name" value="DNAJ HOMOLOG SUBFAMILY C MEMBER 7"/>
    <property type="match status" value="1"/>
</dbReference>
<dbReference type="SUPFAM" id="SSF48452">
    <property type="entry name" value="TPR-like"/>
    <property type="match status" value="1"/>
</dbReference>
<dbReference type="PRINTS" id="PR00625">
    <property type="entry name" value="JDOMAIN"/>
</dbReference>
<dbReference type="SMART" id="SM00271">
    <property type="entry name" value="DnaJ"/>
    <property type="match status" value="1"/>
</dbReference>
<feature type="transmembrane region" description="Helical" evidence="2">
    <location>
        <begin position="38"/>
        <end position="58"/>
    </location>
</feature>
<evidence type="ECO:0000313" key="4">
    <source>
        <dbReference type="EMBL" id="KAF5219447.1"/>
    </source>
</evidence>
<keyword evidence="2" id="KW-0812">Transmembrane</keyword>
<protein>
    <recommendedName>
        <fullName evidence="3">J domain-containing protein</fullName>
    </recommendedName>
</protein>
<evidence type="ECO:0000313" key="5">
    <source>
        <dbReference type="Proteomes" id="UP000583944"/>
    </source>
</evidence>
<dbReference type="AlphaFoldDB" id="A0A7J6XYF3"/>
<comment type="caution">
    <text evidence="4">The sequence shown here is derived from an EMBL/GenBank/DDBJ whole genome shotgun (WGS) entry which is preliminary data.</text>
</comment>
<organism evidence="4 5">
    <name type="scientific">Trypanosoma cruzi</name>
    <dbReference type="NCBI Taxonomy" id="5693"/>
    <lineage>
        <taxon>Eukaryota</taxon>
        <taxon>Discoba</taxon>
        <taxon>Euglenozoa</taxon>
        <taxon>Kinetoplastea</taxon>
        <taxon>Metakinetoplastina</taxon>
        <taxon>Trypanosomatida</taxon>
        <taxon>Trypanosomatidae</taxon>
        <taxon>Trypanosoma</taxon>
        <taxon>Schizotrypanum</taxon>
    </lineage>
</organism>
<reference evidence="4 5" key="1">
    <citation type="journal article" date="2019" name="Genome Biol. Evol.">
        <title>Nanopore Sequencing Significantly Improves Genome Assembly of the Protozoan Parasite Trypanosoma cruzi.</title>
        <authorList>
            <person name="Diaz-Viraque F."/>
            <person name="Pita S."/>
            <person name="Greif G."/>
            <person name="de Souza R.C.M."/>
            <person name="Iraola G."/>
            <person name="Robello C."/>
        </authorList>
    </citation>
    <scope>NUCLEOTIDE SEQUENCE [LARGE SCALE GENOMIC DNA]</scope>
    <source>
        <strain evidence="4 5">Berenice</strain>
    </source>
</reference>
<sequence>MYIVEINGLRGQIERDLMMSHWATCHSFFSLSVSNLCGRRGCLFFLCLVLPIFFFFFFPFDHGRFIFCFSFFFLIMIAFVGSFCVRGSFPCGEGLCQMNGEDVRNYPARVLLAHDDRLVQFLDASICQDWNAAVEEWQMKKQEEIAFQKQARIPTCVEVPSTSKTGLFSDEEFFLLTKQLENITAALSAHSATKAGVHYGENEFVYLPNEVPDLFLLDPAMHLLPLDEKKRRKCQEASEAYQRGSYGKAAEIFSSVIDSCLPNMLNAALISNRAACYLRVENYKLSLRDAIRSYEMDNEYILGVCRALRSLICCGRVAEARQTIEKFRRNKYGYNFEREITDISLYEKYGAFLEGNEHSTALMHLNELLERVPCATFEVLKVQLLAIEEGNEVALTHVNNTLRIYTDFPELLYWRAQLCFVESASMAELEAVIPFCGVTGSTDSTGRLRQVLQRVQYCVDLCREMESLVSKSEWMCLIELCSKSVKILFIGDRLRAGILAKRARGFYEIKHYYECMDDIDAAIRNITSGNVRAELLLLKALSEEKLLRWSDAIRSAELAMREHRTIETVEAWKRLCDRKREYEWRKQQKQRFHLGYQDGEEGEEGNDSKDGSAPERNGFPRTHVSGSGENERRKRHTRGPDHHVVTQLYAQLSLPTGASAERVKKSYRALAMRWHPDKWCSASDQQRKEAEEKFKILKAAYEELMCIVGG</sequence>
<dbReference type="Gene3D" id="1.10.287.110">
    <property type="entry name" value="DnaJ domain"/>
    <property type="match status" value="1"/>
</dbReference>
<keyword evidence="2" id="KW-0472">Membrane</keyword>
<dbReference type="CDD" id="cd06257">
    <property type="entry name" value="DnaJ"/>
    <property type="match status" value="1"/>
</dbReference>
<dbReference type="VEuPathDB" id="TriTrypDB:BCY84_18878"/>